<dbReference type="OrthoDB" id="18740at2759"/>
<sequence>MPAVLQYPLQKVLSLVEWVKEHKDYNSELQEAGKWLLQMSSCLATSDSMQTSSMETSTQQLARHKAVMEDIASFEERLGSRKQKAEALVLNYAGV</sequence>
<reference evidence="1" key="1">
    <citation type="submission" date="2022-07" db="EMBL/GenBank/DDBJ databases">
        <title>Chromosome-level genome of Muraenolepis orangiensis.</title>
        <authorList>
            <person name="Kim J."/>
        </authorList>
    </citation>
    <scope>NUCLEOTIDE SEQUENCE</scope>
    <source>
        <strain evidence="1">KU_S4_2022</strain>
        <tissue evidence="1">Muscle</tissue>
    </source>
</reference>
<proteinExistence type="predicted"/>
<accession>A0A9Q0EU39</accession>
<comment type="caution">
    <text evidence="1">The sequence shown here is derived from an EMBL/GenBank/DDBJ whole genome shotgun (WGS) entry which is preliminary data.</text>
</comment>
<dbReference type="AlphaFoldDB" id="A0A9Q0EU39"/>
<organism evidence="1 2">
    <name type="scientific">Muraenolepis orangiensis</name>
    <name type="common">Patagonian moray cod</name>
    <dbReference type="NCBI Taxonomy" id="630683"/>
    <lineage>
        <taxon>Eukaryota</taxon>
        <taxon>Metazoa</taxon>
        <taxon>Chordata</taxon>
        <taxon>Craniata</taxon>
        <taxon>Vertebrata</taxon>
        <taxon>Euteleostomi</taxon>
        <taxon>Actinopterygii</taxon>
        <taxon>Neopterygii</taxon>
        <taxon>Teleostei</taxon>
        <taxon>Neoteleostei</taxon>
        <taxon>Acanthomorphata</taxon>
        <taxon>Zeiogadaria</taxon>
        <taxon>Gadariae</taxon>
        <taxon>Gadiformes</taxon>
        <taxon>Muraenolepidoidei</taxon>
        <taxon>Muraenolepididae</taxon>
        <taxon>Muraenolepis</taxon>
    </lineage>
</organism>
<keyword evidence="2" id="KW-1185">Reference proteome</keyword>
<evidence type="ECO:0000313" key="1">
    <source>
        <dbReference type="EMBL" id="KAJ3613552.1"/>
    </source>
</evidence>
<protein>
    <submittedName>
        <fullName evidence="1">Uncharacterized protein</fullName>
    </submittedName>
</protein>
<dbReference type="Proteomes" id="UP001148018">
    <property type="component" value="Unassembled WGS sequence"/>
</dbReference>
<dbReference type="SUPFAM" id="SSF46966">
    <property type="entry name" value="Spectrin repeat"/>
    <property type="match status" value="1"/>
</dbReference>
<evidence type="ECO:0000313" key="2">
    <source>
        <dbReference type="Proteomes" id="UP001148018"/>
    </source>
</evidence>
<dbReference type="Gene3D" id="1.20.58.60">
    <property type="match status" value="1"/>
</dbReference>
<name>A0A9Q0EU39_9TELE</name>
<dbReference type="EMBL" id="JANIIK010000035">
    <property type="protein sequence ID" value="KAJ3613552.1"/>
    <property type="molecule type" value="Genomic_DNA"/>
</dbReference>
<gene>
    <name evidence="1" type="ORF">NHX12_019799</name>
</gene>